<dbReference type="AlphaFoldDB" id="A0A5D6V9J2"/>
<dbReference type="GO" id="GO:0016757">
    <property type="term" value="F:glycosyltransferase activity"/>
    <property type="evidence" value="ECO:0007669"/>
    <property type="project" value="UniProtKB-KW"/>
</dbReference>
<gene>
    <name evidence="5" type="ORF">FY528_06075</name>
</gene>
<dbReference type="Proteomes" id="UP000322791">
    <property type="component" value="Unassembled WGS sequence"/>
</dbReference>
<dbReference type="EMBL" id="VTHL01000004">
    <property type="protein sequence ID" value="TYZ11917.1"/>
    <property type="molecule type" value="Genomic_DNA"/>
</dbReference>
<dbReference type="InterPro" id="IPR028098">
    <property type="entry name" value="Glyco_trans_4-like_N"/>
</dbReference>
<organism evidence="5 6">
    <name type="scientific">Hymenobacter lutimineralis</name>
    <dbReference type="NCBI Taxonomy" id="2606448"/>
    <lineage>
        <taxon>Bacteria</taxon>
        <taxon>Pseudomonadati</taxon>
        <taxon>Bacteroidota</taxon>
        <taxon>Cytophagia</taxon>
        <taxon>Cytophagales</taxon>
        <taxon>Hymenobacteraceae</taxon>
        <taxon>Hymenobacter</taxon>
    </lineage>
</organism>
<keyword evidence="6" id="KW-1185">Reference proteome</keyword>
<sequence length="390" mass="42855">MPTSSLPPATPYRILIVDNCVALTGALKAILNSARALRTESPALFEFEFVLPVGSTAIGPVSAEGYVVHELPFVEISKRPGALLQYAPMLLLNSWRLRQLAARRKASLVHLNDFFNLAGIGAKWLGGPKLLTHVRLLPQNFPGPLRNLWIGADTRFADKVVCVSEAVREAFPPAPNVLVIADPIPEHETHPLPLPDRAEGRAGTGEIRMLYLANYIQGKGQDHAVAAFEKAYAQNPRLRLQFYGGDMGLEKNREFRRTLEARIQAAGLADVVRFGDFVKDVEREIKSADMLLNFSETESFSLTCLDALFYGTALVASDCGGPRELFEHGHSGLLVPNRDVPAMAAAIVELAADAQKRASFAAAGRTFVRQKFSPDHTYRKLRDVYLTLLS</sequence>
<dbReference type="Pfam" id="PF13439">
    <property type="entry name" value="Glyco_transf_4"/>
    <property type="match status" value="1"/>
</dbReference>
<dbReference type="InterPro" id="IPR001296">
    <property type="entry name" value="Glyco_trans_1"/>
</dbReference>
<name>A0A5D6V9J2_9BACT</name>
<feature type="domain" description="Glycosyl transferase family 1" evidence="3">
    <location>
        <begin position="198"/>
        <end position="365"/>
    </location>
</feature>
<keyword evidence="2 5" id="KW-0808">Transferase</keyword>
<proteinExistence type="predicted"/>
<evidence type="ECO:0000259" key="4">
    <source>
        <dbReference type="Pfam" id="PF13439"/>
    </source>
</evidence>
<keyword evidence="1" id="KW-0328">Glycosyltransferase</keyword>
<dbReference type="PANTHER" id="PTHR12526">
    <property type="entry name" value="GLYCOSYLTRANSFERASE"/>
    <property type="match status" value="1"/>
</dbReference>
<feature type="domain" description="Glycosyltransferase subfamily 4-like N-terminal" evidence="4">
    <location>
        <begin position="73"/>
        <end position="170"/>
    </location>
</feature>
<dbReference type="PANTHER" id="PTHR12526:SF510">
    <property type="entry name" value="D-INOSITOL 3-PHOSPHATE GLYCOSYLTRANSFERASE"/>
    <property type="match status" value="1"/>
</dbReference>
<evidence type="ECO:0000313" key="6">
    <source>
        <dbReference type="Proteomes" id="UP000322791"/>
    </source>
</evidence>
<dbReference type="SUPFAM" id="SSF53756">
    <property type="entry name" value="UDP-Glycosyltransferase/glycogen phosphorylase"/>
    <property type="match status" value="1"/>
</dbReference>
<dbReference type="RefSeq" id="WP_149070097.1">
    <property type="nucleotide sequence ID" value="NZ_VTHL01000004.1"/>
</dbReference>
<evidence type="ECO:0000256" key="2">
    <source>
        <dbReference type="ARBA" id="ARBA00022679"/>
    </source>
</evidence>
<dbReference type="CDD" id="cd03801">
    <property type="entry name" value="GT4_PimA-like"/>
    <property type="match status" value="1"/>
</dbReference>
<dbReference type="Gene3D" id="3.40.50.2000">
    <property type="entry name" value="Glycogen Phosphorylase B"/>
    <property type="match status" value="2"/>
</dbReference>
<comment type="caution">
    <text evidence="5">The sequence shown here is derived from an EMBL/GenBank/DDBJ whole genome shotgun (WGS) entry which is preliminary data.</text>
</comment>
<protein>
    <submittedName>
        <fullName evidence="5">Glycosyltransferase family 4 protein</fullName>
    </submittedName>
</protein>
<evidence type="ECO:0000313" key="5">
    <source>
        <dbReference type="EMBL" id="TYZ11917.1"/>
    </source>
</evidence>
<evidence type="ECO:0000259" key="3">
    <source>
        <dbReference type="Pfam" id="PF00534"/>
    </source>
</evidence>
<dbReference type="Pfam" id="PF00534">
    <property type="entry name" value="Glycos_transf_1"/>
    <property type="match status" value="1"/>
</dbReference>
<accession>A0A5D6V9J2</accession>
<reference evidence="5 6" key="1">
    <citation type="submission" date="2019-08" db="EMBL/GenBank/DDBJ databases">
        <authorList>
            <person name="Seo M.-J."/>
        </authorList>
    </citation>
    <scope>NUCLEOTIDE SEQUENCE [LARGE SCALE GENOMIC DNA]</scope>
    <source>
        <strain evidence="5 6">KIGAM108</strain>
    </source>
</reference>
<evidence type="ECO:0000256" key="1">
    <source>
        <dbReference type="ARBA" id="ARBA00022676"/>
    </source>
</evidence>